<keyword evidence="10" id="KW-0378">Hydrolase</keyword>
<dbReference type="CDD" id="cd00033">
    <property type="entry name" value="CCP"/>
    <property type="match status" value="2"/>
</dbReference>
<feature type="binding site" evidence="20">
    <location>
        <position position="194"/>
    </location>
    <ligand>
        <name>Ca(2+)</name>
        <dbReference type="ChEBI" id="CHEBI:29108"/>
        <label>2</label>
    </ligand>
</feature>
<protein>
    <submittedName>
        <fullName evidence="27">Mannan-binding lectin serine protease 2 isoform X1</fullName>
    </submittedName>
</protein>
<feature type="active site" description="Charge relay system" evidence="17">
    <location>
        <position position="570"/>
    </location>
</feature>
<keyword evidence="6 27" id="KW-0645">Protease</keyword>
<feature type="disulfide bond" description="Interchain (between heavy and light chains)" evidence="18">
    <location>
        <begin position="470"/>
        <end position="590"/>
    </location>
</feature>
<dbReference type="PROSITE" id="PS00135">
    <property type="entry name" value="TRYPSIN_SER"/>
    <property type="match status" value="1"/>
</dbReference>
<dbReference type="Gene3D" id="2.10.25.10">
    <property type="entry name" value="Laminin"/>
    <property type="match status" value="1"/>
</dbReference>
<dbReference type="PANTHER" id="PTHR24255:SF10">
    <property type="entry name" value="MANNAN-BINDING LECTIN SERINE PROTEASE 2"/>
    <property type="match status" value="1"/>
</dbReference>
<dbReference type="GO" id="GO:0005615">
    <property type="term" value="C:extracellular space"/>
    <property type="evidence" value="ECO:0007669"/>
    <property type="project" value="TreeGrafter"/>
</dbReference>
<feature type="binding site" evidence="20">
    <location>
        <position position="198"/>
    </location>
    <ligand>
        <name>Ca(2+)</name>
        <dbReference type="ChEBI" id="CHEBI:29108"/>
        <label>2</label>
    </ligand>
</feature>
<evidence type="ECO:0000256" key="15">
    <source>
        <dbReference type="ARBA" id="ARBA00023157"/>
    </source>
</evidence>
<dbReference type="Gene3D" id="2.10.70.10">
    <property type="entry name" value="Complement Module, domain 1"/>
    <property type="match status" value="2"/>
</dbReference>
<evidence type="ECO:0000256" key="18">
    <source>
        <dbReference type="PIRSR" id="PIRSR001155-2"/>
    </source>
</evidence>
<dbReference type="Proteomes" id="UP000515156">
    <property type="component" value="Chromosome 13"/>
</dbReference>
<keyword evidence="2" id="KW-0964">Secreted</keyword>
<keyword evidence="7 20" id="KW-0479">Metal-binding</keyword>
<dbReference type="KEGG" id="muo:115456500"/>
<dbReference type="Gene3D" id="2.60.120.290">
    <property type="entry name" value="Spermadhesin, CUB domain"/>
    <property type="match status" value="2"/>
</dbReference>
<dbReference type="CDD" id="cd00054">
    <property type="entry name" value="EGF_CA"/>
    <property type="match status" value="1"/>
</dbReference>
<feature type="disulfide bond" evidence="18">
    <location>
        <begin position="177"/>
        <end position="192"/>
    </location>
</feature>
<dbReference type="InParanoid" id="A0A6P7WKI3"/>
<feature type="active site" description="Charge relay system" evidence="17">
    <location>
        <position position="521"/>
    </location>
</feature>
<feature type="disulfide bond" evidence="18">
    <location>
        <begin position="188"/>
        <end position="201"/>
    </location>
</feature>
<dbReference type="PROSITE" id="PS01187">
    <property type="entry name" value="EGF_CA"/>
    <property type="match status" value="1"/>
</dbReference>
<dbReference type="AlphaFoldDB" id="A0A6P7WKI3"/>
<reference evidence="27" key="1">
    <citation type="submission" date="2025-08" db="UniProtKB">
        <authorList>
            <consortium name="RefSeq"/>
        </authorList>
    </citation>
    <scope>IDENTIFICATION</scope>
</reference>
<evidence type="ECO:0000256" key="6">
    <source>
        <dbReference type="ARBA" id="ARBA00022670"/>
    </source>
</evidence>
<dbReference type="Pfam" id="PF00431">
    <property type="entry name" value="CUB"/>
    <property type="match status" value="2"/>
</dbReference>
<feature type="disulfide bond" evidence="18">
    <location>
        <begin position="364"/>
        <end position="397"/>
    </location>
</feature>
<dbReference type="SUPFAM" id="SSF49854">
    <property type="entry name" value="Spermadhesin, CUB domain"/>
    <property type="match status" value="2"/>
</dbReference>
<feature type="domain" description="Sushi" evidence="25">
    <location>
        <begin position="334"/>
        <end position="399"/>
    </location>
</feature>
<accession>A0A6P7WKI3</accession>
<dbReference type="FunFam" id="2.10.70.10:FF:000016">
    <property type="entry name" value="Mannan-binding lectin serine protease 1"/>
    <property type="match status" value="1"/>
</dbReference>
<keyword evidence="15 18" id="KW-1015">Disulfide bond</keyword>
<keyword evidence="14" id="KW-0391">Immunity</keyword>
<dbReference type="InterPro" id="IPR035976">
    <property type="entry name" value="Sushi/SCR/CCP_sf"/>
</dbReference>
<feature type="disulfide bond" evidence="18">
    <location>
        <begin position="636"/>
        <end position="659"/>
    </location>
</feature>
<evidence type="ECO:0000259" key="23">
    <source>
        <dbReference type="PROSITE" id="PS01180"/>
    </source>
</evidence>
<dbReference type="GO" id="GO:0005509">
    <property type="term" value="F:calcium ion binding"/>
    <property type="evidence" value="ECO:0007669"/>
    <property type="project" value="InterPro"/>
</dbReference>
<feature type="domain" description="CUB" evidence="23">
    <location>
        <begin position="220"/>
        <end position="332"/>
    </location>
</feature>
<feature type="disulfide bond" evidence="18">
    <location>
        <begin position="277"/>
        <end position="295"/>
    </location>
</feature>
<feature type="binding site" evidence="20">
    <location>
        <position position="176"/>
    </location>
    <ligand>
        <name>Ca(2+)</name>
        <dbReference type="ChEBI" id="CHEBI:29108"/>
        <label>2</label>
    </ligand>
</feature>
<sequence>MTQKQTTCLELPKSKVVLGYRQERDHCRKDETWQFQNVWPWPCLLLIAFCSGTDVIQLTEMSGRIVSPGFPEFYPNEMKKTWNITVPKGYIIKIYFTYFDLELSYMCEYDYVKISSGSRKIATLCGKESTDTEEAPGTKIFHSTDNTLTLMFRSDYSNEKKVIGFEAFYAAEDINECDKNTEEEEQICDHHCHNHLGGFYCSCRVGYSLHQDKRICTANCEEQVFTGRSGEITSPNYPQPYAKLSSCSYSIRVEEGFNINLQFLEPFNVEDHPDVLCPYDILKIQTSRKKYGPFCGKTLPPKIETGSNKVFISFTTDISGAHTGWKIQYTTTGVPCPDPIAPPQGQISPSQPRYVVNEQFSLSCNTGYVLIQNEKVLALFTAVCQKDGSWNRPMPECTIIDCGEPDEISNGKFSYSGPTVTTYNAMIQYQCNGPYYIMEANNDGRYRCGTDGIWERLKGEQKLPVCEPECGIKTKRPMQRIHGGRKASSGDFPWQVMFTTHGDLLGGGALLYDSWVLTAAHVIYDLQDPSSLTLKLGQVRQHASDYIQALPEEIFIHEGYVHDDTNFNNDIALIKLKIKVPITAMVMAICLPGEENRFQVMADDTGVVAGWGTTEKGSISQHLRFVDVDVVSQEKCNASYTNKKSPGGKALVLTENMFCAGGEGKDSCTGDSGGPLIFQEKQHKKWFIGGIVSWGLDCGVEGQYGVYTKVSNYILWIKNIISNNS</sequence>
<dbReference type="GO" id="GO:0045087">
    <property type="term" value="P:innate immune response"/>
    <property type="evidence" value="ECO:0007669"/>
    <property type="project" value="UniProtKB-KW"/>
</dbReference>
<keyword evidence="8" id="KW-0732">Signal</keyword>
<dbReference type="FunFam" id="2.10.25.10:FF:000059">
    <property type="entry name" value="Mannan-binding lectin serine protease 1"/>
    <property type="match status" value="1"/>
</dbReference>
<comment type="subcellular location">
    <subcellularLocation>
        <location evidence="1">Secreted</location>
    </subcellularLocation>
</comment>
<evidence type="ECO:0000256" key="9">
    <source>
        <dbReference type="ARBA" id="ARBA00022737"/>
    </source>
</evidence>
<dbReference type="Pfam" id="PF00089">
    <property type="entry name" value="Trypsin"/>
    <property type="match status" value="1"/>
</dbReference>
<evidence type="ECO:0000256" key="21">
    <source>
        <dbReference type="PROSITE-ProRule" id="PRU00059"/>
    </source>
</evidence>
<dbReference type="InterPro" id="IPR033116">
    <property type="entry name" value="TRYPSIN_SER"/>
</dbReference>
<evidence type="ECO:0000256" key="7">
    <source>
        <dbReference type="ARBA" id="ARBA00022723"/>
    </source>
</evidence>
<evidence type="ECO:0000256" key="14">
    <source>
        <dbReference type="ARBA" id="ARBA00022859"/>
    </source>
</evidence>
<dbReference type="PROSITE" id="PS01180">
    <property type="entry name" value="CUB"/>
    <property type="match status" value="2"/>
</dbReference>
<dbReference type="SMART" id="SM00032">
    <property type="entry name" value="CCP"/>
    <property type="match status" value="2"/>
</dbReference>
<name>A0A6P7WKI3_9AMPH</name>
<keyword evidence="12" id="KW-0720">Serine protease</keyword>
<evidence type="ECO:0000256" key="20">
    <source>
        <dbReference type="PIRSR" id="PIRSR001155-4"/>
    </source>
</evidence>
<dbReference type="PIRSF" id="PIRSF001155">
    <property type="entry name" value="C1r_C1s_MASP"/>
    <property type="match status" value="1"/>
</dbReference>
<evidence type="ECO:0000259" key="25">
    <source>
        <dbReference type="PROSITE" id="PS50923"/>
    </source>
</evidence>
<dbReference type="Pfam" id="PF00084">
    <property type="entry name" value="Sushi"/>
    <property type="match status" value="2"/>
</dbReference>
<comment type="caution">
    <text evidence="22">Lacks conserved residue(s) required for the propagation of feature annotation.</text>
</comment>
<dbReference type="FunCoup" id="A0A6P7WKI3">
    <property type="interactions" value="127"/>
</dbReference>
<dbReference type="SUPFAM" id="SSF57535">
    <property type="entry name" value="Complement control module/SCR domain"/>
    <property type="match status" value="2"/>
</dbReference>
<evidence type="ECO:0000256" key="1">
    <source>
        <dbReference type="ARBA" id="ARBA00004613"/>
    </source>
</evidence>
<feature type="disulfide bond" evidence="18 21">
    <location>
        <begin position="220"/>
        <end position="247"/>
    </location>
</feature>
<dbReference type="SUPFAM" id="SSF57196">
    <property type="entry name" value="EGF/Laminin"/>
    <property type="match status" value="1"/>
</dbReference>
<dbReference type="PROSITE" id="PS01186">
    <property type="entry name" value="EGF_2"/>
    <property type="match status" value="1"/>
</dbReference>
<dbReference type="InterPro" id="IPR001314">
    <property type="entry name" value="Peptidase_S1A"/>
</dbReference>
<dbReference type="FunFam" id="2.40.10.10:FF:000120">
    <property type="entry name" value="Putative serine protease"/>
    <property type="match status" value="1"/>
</dbReference>
<evidence type="ECO:0000313" key="26">
    <source>
        <dbReference type="Proteomes" id="UP000515156"/>
    </source>
</evidence>
<feature type="disulfide bond" evidence="18">
    <location>
        <begin position="431"/>
        <end position="466"/>
    </location>
</feature>
<dbReference type="PROSITE" id="PS50923">
    <property type="entry name" value="SUSHI"/>
    <property type="match status" value="2"/>
</dbReference>
<keyword evidence="4" id="KW-0399">Innate immunity</keyword>
<feature type="binding site" evidence="20">
    <location>
        <position position="270"/>
    </location>
    <ligand>
        <name>Ca(2+)</name>
        <dbReference type="ChEBI" id="CHEBI:29108"/>
        <label>3</label>
    </ligand>
</feature>
<dbReference type="RefSeq" id="XP_030041481.1">
    <property type="nucleotide sequence ID" value="XM_030185621.1"/>
</dbReference>
<evidence type="ECO:0000256" key="16">
    <source>
        <dbReference type="ARBA" id="ARBA00023278"/>
    </source>
</evidence>
<evidence type="ECO:0000256" key="5">
    <source>
        <dbReference type="ARBA" id="ARBA00022659"/>
    </source>
</evidence>
<dbReference type="GO" id="GO:0004252">
    <property type="term" value="F:serine-type endopeptidase activity"/>
    <property type="evidence" value="ECO:0007669"/>
    <property type="project" value="InterPro"/>
</dbReference>
<feature type="disulfide bond" evidence="18">
    <location>
        <begin position="668"/>
        <end position="698"/>
    </location>
</feature>
<keyword evidence="13 20" id="KW-0106">Calcium</keyword>
<feature type="domain" description="Sushi" evidence="25">
    <location>
        <begin position="400"/>
        <end position="468"/>
    </location>
</feature>
<evidence type="ECO:0000256" key="12">
    <source>
        <dbReference type="ARBA" id="ARBA00022825"/>
    </source>
</evidence>
<keyword evidence="3" id="KW-0245">EGF-like domain</keyword>
<dbReference type="InterPro" id="IPR000742">
    <property type="entry name" value="EGF"/>
</dbReference>
<dbReference type="InterPro" id="IPR024175">
    <property type="entry name" value="Pept_S1A_C1r/C1S/mannan-bd"/>
</dbReference>
<dbReference type="PROSITE" id="PS50240">
    <property type="entry name" value="TRYPSIN_DOM"/>
    <property type="match status" value="1"/>
</dbReference>
<evidence type="ECO:0000313" key="27">
    <source>
        <dbReference type="RefSeq" id="XP_030041481.1"/>
    </source>
</evidence>
<dbReference type="FunFam" id="2.60.120.290:FF:000006">
    <property type="entry name" value="Mannan-binding lectin serine protease 1"/>
    <property type="match status" value="1"/>
</dbReference>
<feature type="binding site" evidence="20">
    <location>
        <position position="110"/>
    </location>
    <ligand>
        <name>Ca(2+)</name>
        <dbReference type="ChEBI" id="CHEBI:29108"/>
        <label>1</label>
    </ligand>
</feature>
<organism evidence="26 27">
    <name type="scientific">Microcaecilia unicolor</name>
    <dbReference type="NCBI Taxonomy" id="1415580"/>
    <lineage>
        <taxon>Eukaryota</taxon>
        <taxon>Metazoa</taxon>
        <taxon>Chordata</taxon>
        <taxon>Craniata</taxon>
        <taxon>Vertebrata</taxon>
        <taxon>Euteleostomi</taxon>
        <taxon>Amphibia</taxon>
        <taxon>Gymnophiona</taxon>
        <taxon>Siphonopidae</taxon>
        <taxon>Microcaecilia</taxon>
    </lineage>
</organism>
<evidence type="ECO:0000256" key="22">
    <source>
        <dbReference type="PROSITE-ProRule" id="PRU00302"/>
    </source>
</evidence>
<dbReference type="InterPro" id="IPR043504">
    <property type="entry name" value="Peptidase_S1_PA_chymotrypsin"/>
</dbReference>
<keyword evidence="5 22" id="KW-0768">Sushi</keyword>
<feature type="binding site" evidence="20">
    <location>
        <position position="173"/>
    </location>
    <ligand>
        <name>Ca(2+)</name>
        <dbReference type="ChEBI" id="CHEBI:29108"/>
        <label>2</label>
    </ligand>
</feature>
<dbReference type="FunFam" id="2.60.120.290:FF:000012">
    <property type="entry name" value="mannan-binding lectin serine protease 1 isoform X1"/>
    <property type="match status" value="1"/>
</dbReference>
<feature type="disulfide bond" evidence="18">
    <location>
        <begin position="107"/>
        <end position="125"/>
    </location>
</feature>
<dbReference type="OrthoDB" id="9985152at2759"/>
<feature type="binding site" evidence="20">
    <location>
        <position position="317"/>
    </location>
    <ligand>
        <name>Ca(2+)</name>
        <dbReference type="ChEBI" id="CHEBI:29108"/>
        <label>3</label>
    </ligand>
</feature>
<gene>
    <name evidence="27" type="primary">MASP2</name>
</gene>
<dbReference type="SMART" id="SM00042">
    <property type="entry name" value="CUB"/>
    <property type="match status" value="2"/>
</dbReference>
<feature type="active site" description="Charge relay system" evidence="17">
    <location>
        <position position="672"/>
    </location>
</feature>
<evidence type="ECO:0000256" key="10">
    <source>
        <dbReference type="ARBA" id="ARBA00022801"/>
    </source>
</evidence>
<evidence type="ECO:0000256" key="4">
    <source>
        <dbReference type="ARBA" id="ARBA00022588"/>
    </source>
</evidence>
<dbReference type="InterPro" id="IPR001881">
    <property type="entry name" value="EGF-like_Ca-bd_dom"/>
</dbReference>
<dbReference type="InterPro" id="IPR001254">
    <property type="entry name" value="Trypsin_dom"/>
</dbReference>
<dbReference type="SMART" id="SM00179">
    <property type="entry name" value="EGF_CA"/>
    <property type="match status" value="1"/>
</dbReference>
<feature type="binding site" evidence="20">
    <location>
        <position position="157"/>
    </location>
    <ligand>
        <name>Ca(2+)</name>
        <dbReference type="ChEBI" id="CHEBI:29108"/>
        <label>1</label>
    </ligand>
</feature>
<feature type="binding site" evidence="20">
    <location>
        <position position="319"/>
    </location>
    <ligand>
        <name>Ca(2+)</name>
        <dbReference type="ChEBI" id="CHEBI:29108"/>
        <label>3</label>
    </ligand>
</feature>
<evidence type="ECO:0000256" key="19">
    <source>
        <dbReference type="PIRSR" id="PIRSR001155-3"/>
    </source>
</evidence>
<dbReference type="GO" id="GO:0006508">
    <property type="term" value="P:proteolysis"/>
    <property type="evidence" value="ECO:0007669"/>
    <property type="project" value="UniProtKB-KW"/>
</dbReference>
<dbReference type="SMART" id="SM00181">
    <property type="entry name" value="EGF"/>
    <property type="match status" value="1"/>
</dbReference>
<evidence type="ECO:0000259" key="24">
    <source>
        <dbReference type="PROSITE" id="PS50240"/>
    </source>
</evidence>
<proteinExistence type="predicted"/>
<feature type="binding site" evidence="20">
    <location>
        <position position="280"/>
    </location>
    <ligand>
        <name>Ca(2+)</name>
        <dbReference type="ChEBI" id="CHEBI:29108"/>
        <label>3</label>
    </ligand>
</feature>
<dbReference type="PRINTS" id="PR00722">
    <property type="entry name" value="CHYMOTRYPSIN"/>
</dbReference>
<dbReference type="InterPro" id="IPR000859">
    <property type="entry name" value="CUB_dom"/>
</dbReference>
<comment type="PTM">
    <text evidence="19">The iron and 2-oxoglutarate dependent 3-hydroxylation of aspartate and asparagine is (R) stereospecific within EGF domains.</text>
</comment>
<feature type="modified residue" description="(3R)-3-hydroxyasparagine" evidence="19">
    <location>
        <position position="194"/>
    </location>
</feature>
<dbReference type="GO" id="GO:0006956">
    <property type="term" value="P:complement activation"/>
    <property type="evidence" value="ECO:0007669"/>
    <property type="project" value="InterPro"/>
</dbReference>
<dbReference type="CDD" id="cd00041">
    <property type="entry name" value="CUB"/>
    <property type="match status" value="2"/>
</dbReference>
<dbReference type="Gene3D" id="2.40.10.10">
    <property type="entry name" value="Trypsin-like serine proteases"/>
    <property type="match status" value="2"/>
</dbReference>
<dbReference type="InterPro" id="IPR035914">
    <property type="entry name" value="Sperma_CUB_dom_sf"/>
</dbReference>
<evidence type="ECO:0000256" key="11">
    <source>
        <dbReference type="ARBA" id="ARBA00022813"/>
    </source>
</evidence>
<dbReference type="PANTHER" id="PTHR24255">
    <property type="entry name" value="COMPLEMENT COMPONENT 1, S SUBCOMPONENT-RELATED"/>
    <property type="match status" value="1"/>
</dbReference>
<dbReference type="InterPro" id="IPR000436">
    <property type="entry name" value="Sushi_SCR_CCP_dom"/>
</dbReference>
<dbReference type="InterPro" id="IPR018097">
    <property type="entry name" value="EGF_Ca-bd_CS"/>
</dbReference>
<keyword evidence="26" id="KW-1185">Reference proteome</keyword>
<dbReference type="CDD" id="cd00190">
    <property type="entry name" value="Tryp_SPc"/>
    <property type="match status" value="1"/>
</dbReference>
<dbReference type="SUPFAM" id="SSF50494">
    <property type="entry name" value="Trypsin-like serine proteases"/>
    <property type="match status" value="1"/>
</dbReference>
<dbReference type="InterPro" id="IPR009003">
    <property type="entry name" value="Peptidase_S1_PA"/>
</dbReference>
<feature type="disulfide bond" evidence="18">
    <location>
        <begin position="336"/>
        <end position="384"/>
    </location>
</feature>
<feature type="binding site" evidence="20">
    <location>
        <position position="155"/>
    </location>
    <ligand>
        <name>Ca(2+)</name>
        <dbReference type="ChEBI" id="CHEBI:29108"/>
        <label>1</label>
    </ligand>
</feature>
<keyword evidence="16 19" id="KW-0379">Hydroxylation</keyword>
<feature type="disulfide bond" evidence="18">
    <location>
        <begin position="402"/>
        <end position="448"/>
    </location>
</feature>
<evidence type="ECO:0000256" key="13">
    <source>
        <dbReference type="ARBA" id="ARBA00022837"/>
    </source>
</evidence>
<dbReference type="CTD" id="10747"/>
<feature type="binding site" evidence="20">
    <location>
        <position position="102"/>
    </location>
    <ligand>
        <name>Ca(2+)</name>
        <dbReference type="ChEBI" id="CHEBI:29108"/>
        <label>1</label>
    </ligand>
</feature>
<evidence type="ECO:0000256" key="17">
    <source>
        <dbReference type="PIRSR" id="PIRSR001155-1"/>
    </source>
</evidence>
<evidence type="ECO:0000256" key="2">
    <source>
        <dbReference type="ARBA" id="ARBA00022525"/>
    </source>
</evidence>
<evidence type="ECO:0000256" key="8">
    <source>
        <dbReference type="ARBA" id="ARBA00022729"/>
    </source>
</evidence>
<feature type="domain" description="Peptidase S1" evidence="24">
    <location>
        <begin position="481"/>
        <end position="722"/>
    </location>
</feature>
<keyword evidence="11" id="KW-0068">Autocatalytic cleavage</keyword>
<keyword evidence="9" id="KW-0677">Repeat</keyword>
<feature type="domain" description="CUB" evidence="23">
    <location>
        <begin position="50"/>
        <end position="172"/>
    </location>
</feature>
<evidence type="ECO:0000256" key="3">
    <source>
        <dbReference type="ARBA" id="ARBA00022536"/>
    </source>
</evidence>
<feature type="disulfide bond" evidence="18">
    <location>
        <begin position="203"/>
        <end position="216"/>
    </location>
</feature>
<dbReference type="SMART" id="SM00020">
    <property type="entry name" value="Tryp_SPc"/>
    <property type="match status" value="1"/>
</dbReference>
<dbReference type="GeneID" id="115456500"/>